<protein>
    <recommendedName>
        <fullName evidence="5">Globin domain-containing protein</fullName>
    </recommendedName>
</protein>
<dbReference type="GO" id="GO:0020037">
    <property type="term" value="F:heme binding"/>
    <property type="evidence" value="ECO:0007669"/>
    <property type="project" value="InterPro"/>
</dbReference>
<keyword evidence="8" id="KW-1185">Reference proteome</keyword>
<dbReference type="PANTHER" id="PTHR46458">
    <property type="entry name" value="BLR2807 PROTEIN"/>
    <property type="match status" value="1"/>
</dbReference>
<dbReference type="Pfam" id="PF00042">
    <property type="entry name" value="Globin"/>
    <property type="match status" value="1"/>
</dbReference>
<evidence type="ECO:0000256" key="1">
    <source>
        <dbReference type="ARBA" id="ARBA00022617"/>
    </source>
</evidence>
<dbReference type="SUPFAM" id="SSF46458">
    <property type="entry name" value="Globin-like"/>
    <property type="match status" value="1"/>
</dbReference>
<dbReference type="InterPro" id="IPR050532">
    <property type="entry name" value="Globin-like_OT"/>
</dbReference>
<evidence type="ECO:0000256" key="4">
    <source>
        <dbReference type="RuleBase" id="RU000356"/>
    </source>
</evidence>
<dbReference type="InterPro" id="IPR012292">
    <property type="entry name" value="Globin/Proto"/>
</dbReference>
<dbReference type="EMBL" id="GITU01010114">
    <property type="protein sequence ID" value="MBC1178817.1"/>
    <property type="molecule type" value="Transcribed_RNA"/>
</dbReference>
<dbReference type="AlphaFoldDB" id="A0A1B0CBE3"/>
<accession>A0A1B0CBE3</accession>
<keyword evidence="2" id="KW-0479">Metal-binding</keyword>
<keyword evidence="1 4" id="KW-0349">Heme</keyword>
<dbReference type="InterPro" id="IPR000971">
    <property type="entry name" value="Globin"/>
</dbReference>
<dbReference type="GO" id="GO:0005344">
    <property type="term" value="F:oxygen carrier activity"/>
    <property type="evidence" value="ECO:0007669"/>
    <property type="project" value="UniProtKB-KW"/>
</dbReference>
<evidence type="ECO:0000313" key="7">
    <source>
        <dbReference type="EnsemblMetazoa" id="LLOJ001442-PA"/>
    </source>
</evidence>
<keyword evidence="4" id="KW-0561">Oxygen transport</keyword>
<evidence type="ECO:0000313" key="8">
    <source>
        <dbReference type="Proteomes" id="UP000092461"/>
    </source>
</evidence>
<sequence length="95" mass="11231">MPHTTFDKIIMKNFPTNTLFEEHGDLLSMFTKFKEMKTKEQQATSEELAEHANKVMETLDEGIRSLDDLDAFFEYLHQVGASHRRIPNFKADYFW</sequence>
<dbReference type="PANTHER" id="PTHR46458:SF5">
    <property type="entry name" value="GLOBIN FAMILY PROFILE DOMAIN-CONTAINING PROTEIN"/>
    <property type="match status" value="1"/>
</dbReference>
<keyword evidence="3" id="KW-0408">Iron</keyword>
<reference evidence="7" key="3">
    <citation type="submission" date="2020-05" db="UniProtKB">
        <authorList>
            <consortium name="EnsemblMetazoa"/>
        </authorList>
    </citation>
    <scope>IDENTIFICATION</scope>
    <source>
        <strain evidence="7">Jacobina</strain>
    </source>
</reference>
<evidence type="ECO:0000259" key="5">
    <source>
        <dbReference type="PROSITE" id="PS01033"/>
    </source>
</evidence>
<dbReference type="EMBL" id="AJWK01005078">
    <property type="status" value="NOT_ANNOTATED_CDS"/>
    <property type="molecule type" value="Genomic_DNA"/>
</dbReference>
<organism evidence="7 8">
    <name type="scientific">Lutzomyia longipalpis</name>
    <name type="common">Sand fly</name>
    <dbReference type="NCBI Taxonomy" id="7200"/>
    <lineage>
        <taxon>Eukaryota</taxon>
        <taxon>Metazoa</taxon>
        <taxon>Ecdysozoa</taxon>
        <taxon>Arthropoda</taxon>
        <taxon>Hexapoda</taxon>
        <taxon>Insecta</taxon>
        <taxon>Pterygota</taxon>
        <taxon>Neoptera</taxon>
        <taxon>Endopterygota</taxon>
        <taxon>Diptera</taxon>
        <taxon>Nematocera</taxon>
        <taxon>Psychodoidea</taxon>
        <taxon>Psychodidae</taxon>
        <taxon>Lutzomyia</taxon>
        <taxon>Lutzomyia</taxon>
    </lineage>
</organism>
<dbReference type="PROSITE" id="PS01033">
    <property type="entry name" value="GLOBIN"/>
    <property type="match status" value="1"/>
</dbReference>
<evidence type="ECO:0000313" key="6">
    <source>
        <dbReference type="EMBL" id="MBC1178817.1"/>
    </source>
</evidence>
<reference evidence="8" key="1">
    <citation type="submission" date="2012-05" db="EMBL/GenBank/DDBJ databases">
        <title>Whole Genome Assembly of Lutzomyia longipalpis.</title>
        <authorList>
            <person name="Richards S."/>
            <person name="Qu C."/>
            <person name="Dillon R."/>
            <person name="Worley K."/>
            <person name="Scherer S."/>
            <person name="Batterton M."/>
            <person name="Taylor A."/>
            <person name="Hawes A."/>
            <person name="Hernandez B."/>
            <person name="Kovar C."/>
            <person name="Mandapat C."/>
            <person name="Pham C."/>
            <person name="Qu C."/>
            <person name="Jing C."/>
            <person name="Bess C."/>
            <person name="Bandaranaike D."/>
            <person name="Ngo D."/>
            <person name="Ongeri F."/>
            <person name="Arias F."/>
            <person name="Lara F."/>
            <person name="Weissenberger G."/>
            <person name="Kamau G."/>
            <person name="Han H."/>
            <person name="Shen H."/>
            <person name="Dinh H."/>
            <person name="Khalil I."/>
            <person name="Jones J."/>
            <person name="Shafer J."/>
            <person name="Jayaseelan J."/>
            <person name="Quiroz J."/>
            <person name="Blankenburg K."/>
            <person name="Nguyen L."/>
            <person name="Jackson L."/>
            <person name="Francisco L."/>
            <person name="Tang L.-Y."/>
            <person name="Pu L.-L."/>
            <person name="Perales L."/>
            <person name="Lorensuhewa L."/>
            <person name="Munidasa M."/>
            <person name="Coyle M."/>
            <person name="Taylor M."/>
            <person name="Puazo M."/>
            <person name="Firestine M."/>
            <person name="Scheel M."/>
            <person name="Javaid M."/>
            <person name="Wang M."/>
            <person name="Li M."/>
            <person name="Tabassum N."/>
            <person name="Saada N."/>
            <person name="Osuji N."/>
            <person name="Aqrawi P."/>
            <person name="Fu Q."/>
            <person name="Thornton R."/>
            <person name="Raj R."/>
            <person name="Goodspeed R."/>
            <person name="Mata R."/>
            <person name="Najjar R."/>
            <person name="Gubbala S."/>
            <person name="Lee S."/>
            <person name="Denson S."/>
            <person name="Patil S."/>
            <person name="Macmil S."/>
            <person name="Qi S."/>
            <person name="Matskevitch T."/>
            <person name="Palculict T."/>
            <person name="Mathew T."/>
            <person name="Vee V."/>
            <person name="Velamala V."/>
            <person name="Korchina V."/>
            <person name="Cai W."/>
            <person name="Liu W."/>
            <person name="Dai W."/>
            <person name="Zou X."/>
            <person name="Zhu Y."/>
            <person name="Zhang Y."/>
            <person name="Wu Y.-Q."/>
            <person name="Xin Y."/>
            <person name="Nazarath L."/>
            <person name="Kovar C."/>
            <person name="Han Y."/>
            <person name="Muzny D."/>
            <person name="Gibbs R."/>
        </authorList>
    </citation>
    <scope>NUCLEOTIDE SEQUENCE [LARGE SCALE GENOMIC DNA]</scope>
    <source>
        <strain evidence="8">Jacobina</strain>
    </source>
</reference>
<dbReference type="Proteomes" id="UP000092461">
    <property type="component" value="Unassembled WGS sequence"/>
</dbReference>
<evidence type="ECO:0000256" key="2">
    <source>
        <dbReference type="ARBA" id="ARBA00022723"/>
    </source>
</evidence>
<proteinExistence type="inferred from homology"/>
<dbReference type="GO" id="GO:0019825">
    <property type="term" value="F:oxygen binding"/>
    <property type="evidence" value="ECO:0007669"/>
    <property type="project" value="InterPro"/>
</dbReference>
<dbReference type="VEuPathDB" id="VectorBase:LLOJ001442"/>
<feature type="domain" description="Globin" evidence="5">
    <location>
        <begin position="1"/>
        <end position="95"/>
    </location>
</feature>
<reference evidence="6" key="2">
    <citation type="journal article" date="2020" name="BMC">
        <title>Leishmania infection induces a limited differential gene expression in the sand fly midgut.</title>
        <authorList>
            <person name="Coutinho-Abreu I.V."/>
            <person name="Serafim T.D."/>
            <person name="Meneses C."/>
            <person name="Kamhawi S."/>
            <person name="Oliveira F."/>
            <person name="Valenzuela J.G."/>
        </authorList>
    </citation>
    <scope>NUCLEOTIDE SEQUENCE</scope>
    <source>
        <strain evidence="6">Jacobina</strain>
        <tissue evidence="6">Midgut</tissue>
    </source>
</reference>
<dbReference type="Gene3D" id="1.10.490.10">
    <property type="entry name" value="Globins"/>
    <property type="match status" value="1"/>
</dbReference>
<keyword evidence="4" id="KW-0813">Transport</keyword>
<dbReference type="GO" id="GO:0046872">
    <property type="term" value="F:metal ion binding"/>
    <property type="evidence" value="ECO:0007669"/>
    <property type="project" value="UniProtKB-KW"/>
</dbReference>
<dbReference type="EnsemblMetazoa" id="LLOJ001442-RA">
    <property type="protein sequence ID" value="LLOJ001442-PA"/>
    <property type="gene ID" value="LLOJ001442"/>
</dbReference>
<comment type="similarity">
    <text evidence="4">Belongs to the globin family.</text>
</comment>
<name>A0A1B0CBE3_LUTLO</name>
<dbReference type="InterPro" id="IPR009050">
    <property type="entry name" value="Globin-like_sf"/>
</dbReference>
<dbReference type="VEuPathDB" id="VectorBase:LLONM1_003014"/>
<evidence type="ECO:0000256" key="3">
    <source>
        <dbReference type="ARBA" id="ARBA00023004"/>
    </source>
</evidence>